<dbReference type="GO" id="GO:0004766">
    <property type="term" value="F:spermidine synthase activity"/>
    <property type="evidence" value="ECO:0007669"/>
    <property type="project" value="UniProtKB-UniRule"/>
</dbReference>
<dbReference type="InterPro" id="IPR001045">
    <property type="entry name" value="Spermi_synthase"/>
</dbReference>
<dbReference type="Proteomes" id="UP000032233">
    <property type="component" value="Unassembled WGS sequence"/>
</dbReference>
<evidence type="ECO:0000256" key="1">
    <source>
        <dbReference type="ARBA" id="ARBA00007867"/>
    </source>
</evidence>
<dbReference type="PANTHER" id="PTHR11558:SF11">
    <property type="entry name" value="SPERMIDINE SYNTHASE"/>
    <property type="match status" value="1"/>
</dbReference>
<feature type="binding site" evidence="5">
    <location>
        <position position="128"/>
    </location>
    <ligand>
        <name>S-methyl-5'-thioadenosine</name>
        <dbReference type="ChEBI" id="CHEBI:17509"/>
    </ligand>
</feature>
<feature type="domain" description="PABS" evidence="9">
    <location>
        <begin position="18"/>
        <end position="257"/>
    </location>
</feature>
<feature type="binding site" evidence="5">
    <location>
        <position position="84"/>
    </location>
    <ligand>
        <name>spermidine</name>
        <dbReference type="ChEBI" id="CHEBI:57834"/>
    </ligand>
</feature>
<dbReference type="OrthoDB" id="9793120at2"/>
<dbReference type="PATRIC" id="fig|1429043.3.peg.5914"/>
<dbReference type="InterPro" id="IPR037163">
    <property type="entry name" value="Spermidine_synt_N_sf"/>
</dbReference>
<evidence type="ECO:0000256" key="8">
    <source>
        <dbReference type="RuleBase" id="RU003837"/>
    </source>
</evidence>
<dbReference type="Gene3D" id="3.40.50.150">
    <property type="entry name" value="Vaccinia Virus protein VP39"/>
    <property type="match status" value="1"/>
</dbReference>
<dbReference type="STRING" id="1429043.X474_27825"/>
<feature type="binding site" evidence="5">
    <location>
        <begin position="177"/>
        <end position="180"/>
    </location>
    <ligand>
        <name>spermidine</name>
        <dbReference type="ChEBI" id="CHEBI:57834"/>
    </ligand>
</feature>
<accession>A0A0D2HJ90</accession>
<dbReference type="PROSITE" id="PS51006">
    <property type="entry name" value="PABS_2"/>
    <property type="match status" value="1"/>
</dbReference>
<evidence type="ECO:0000256" key="2">
    <source>
        <dbReference type="ARBA" id="ARBA00022679"/>
    </source>
</evidence>
<feature type="binding site" evidence="5">
    <location>
        <begin position="159"/>
        <end position="160"/>
    </location>
    <ligand>
        <name>S-methyl-5'-thioadenosine</name>
        <dbReference type="ChEBI" id="CHEBI:17509"/>
    </ligand>
</feature>
<comment type="function">
    <text evidence="5">Catalyzes the irreversible transfer of a propylamine group from the amino donor S-adenosylmethioninamine (decarboxy-AdoMet) to putrescine (1,4-diaminobutane) to yield spermidine.</text>
</comment>
<dbReference type="GO" id="GO:0005829">
    <property type="term" value="C:cytosol"/>
    <property type="evidence" value="ECO:0007669"/>
    <property type="project" value="TreeGrafter"/>
</dbReference>
<evidence type="ECO:0000256" key="5">
    <source>
        <dbReference type="HAMAP-Rule" id="MF_00198"/>
    </source>
</evidence>
<protein>
    <recommendedName>
        <fullName evidence="5">Polyamine aminopropyltransferase</fullName>
    </recommendedName>
    <alternativeName>
        <fullName evidence="5">Putrescine aminopropyltransferase</fullName>
        <shortName evidence="5">PAPT</shortName>
    </alternativeName>
    <alternativeName>
        <fullName evidence="5">Spermidine synthase</fullName>
        <shortName evidence="5">SPDS</shortName>
        <shortName evidence="5">SPDSY</shortName>
        <ecNumber evidence="5">2.5.1.16</ecNumber>
    </alternativeName>
</protein>
<dbReference type="UniPathway" id="UPA00248">
    <property type="reaction ID" value="UER00314"/>
</dbReference>
<comment type="catalytic activity">
    <reaction evidence="5 8">
        <text>S-adenosyl 3-(methylsulfanyl)propylamine + putrescine = S-methyl-5'-thioadenosine + spermidine + H(+)</text>
        <dbReference type="Rhea" id="RHEA:12721"/>
        <dbReference type="ChEBI" id="CHEBI:15378"/>
        <dbReference type="ChEBI" id="CHEBI:17509"/>
        <dbReference type="ChEBI" id="CHEBI:57443"/>
        <dbReference type="ChEBI" id="CHEBI:57834"/>
        <dbReference type="ChEBI" id="CHEBI:326268"/>
        <dbReference type="EC" id="2.5.1.16"/>
    </reaction>
</comment>
<keyword evidence="4 5" id="KW-0620">Polyamine biosynthesis</keyword>
<evidence type="ECO:0000256" key="7">
    <source>
        <dbReference type="RuleBase" id="RU003836"/>
    </source>
</evidence>
<evidence type="ECO:0000256" key="6">
    <source>
        <dbReference type="PROSITE-ProRule" id="PRU00354"/>
    </source>
</evidence>
<comment type="similarity">
    <text evidence="1 5 7">Belongs to the spermidine/spermine synthase family.</text>
</comment>
<keyword evidence="2 5" id="KW-0808">Transferase</keyword>
<dbReference type="Pfam" id="PF01564">
    <property type="entry name" value="Spermine_synth"/>
    <property type="match status" value="1"/>
</dbReference>
<comment type="caution">
    <text evidence="10">The sequence shown here is derived from an EMBL/GenBank/DDBJ whole genome shotgun (WGS) entry which is preliminary data.</text>
</comment>
<dbReference type="EC" id="2.5.1.16" evidence="5"/>
<dbReference type="CDD" id="cd02440">
    <property type="entry name" value="AdoMet_MTases"/>
    <property type="match status" value="1"/>
</dbReference>
<keyword evidence="11" id="KW-1185">Reference proteome</keyword>
<dbReference type="FunCoup" id="A0A0D2HJ90">
    <property type="interactions" value="444"/>
</dbReference>
<dbReference type="EMBL" id="AZAC01000083">
    <property type="protein sequence ID" value="KIX10743.1"/>
    <property type="molecule type" value="Genomic_DNA"/>
</dbReference>
<dbReference type="AlphaFoldDB" id="A0A0D2HJ90"/>
<evidence type="ECO:0000256" key="4">
    <source>
        <dbReference type="ARBA" id="ARBA00023115"/>
    </source>
</evidence>
<dbReference type="InterPro" id="IPR035246">
    <property type="entry name" value="Spermidine_synt_N"/>
</dbReference>
<dbReference type="InterPro" id="IPR029063">
    <property type="entry name" value="SAM-dependent_MTases_sf"/>
</dbReference>
<evidence type="ECO:0000256" key="3">
    <source>
        <dbReference type="ARBA" id="ARBA00023066"/>
    </source>
</evidence>
<dbReference type="PROSITE" id="PS01330">
    <property type="entry name" value="PABS_1"/>
    <property type="match status" value="1"/>
</dbReference>
<dbReference type="Pfam" id="PF17284">
    <property type="entry name" value="Spermine_synt_N"/>
    <property type="match status" value="1"/>
</dbReference>
<proteinExistence type="inferred from homology"/>
<dbReference type="PANTHER" id="PTHR11558">
    <property type="entry name" value="SPERMIDINE/SPERMINE SYNTHASE"/>
    <property type="match status" value="1"/>
</dbReference>
<feature type="active site" description="Proton acceptor" evidence="5 6">
    <location>
        <position position="177"/>
    </location>
</feature>
<dbReference type="HAMAP" id="MF_00198">
    <property type="entry name" value="Spermidine_synth"/>
    <property type="match status" value="1"/>
</dbReference>
<dbReference type="GO" id="GO:0008295">
    <property type="term" value="P:spermidine biosynthetic process"/>
    <property type="evidence" value="ECO:0007669"/>
    <property type="project" value="UniProtKB-UniRule"/>
</dbReference>
<dbReference type="RefSeq" id="WP_052515639.1">
    <property type="nucleotide sequence ID" value="NZ_AZAC01000083.1"/>
</dbReference>
<dbReference type="Gene3D" id="2.30.140.10">
    <property type="entry name" value="Spermidine synthase, tetramerisation domain"/>
    <property type="match status" value="1"/>
</dbReference>
<evidence type="ECO:0000313" key="10">
    <source>
        <dbReference type="EMBL" id="KIX10743.1"/>
    </source>
</evidence>
<feature type="binding site" evidence="5">
    <location>
        <position position="184"/>
    </location>
    <ligand>
        <name>S-methyl-5'-thioadenosine</name>
        <dbReference type="ChEBI" id="CHEBI:17509"/>
    </ligand>
</feature>
<dbReference type="NCBIfam" id="TIGR00417">
    <property type="entry name" value="speE"/>
    <property type="match status" value="1"/>
</dbReference>
<keyword evidence="3 5" id="KW-0745">Spermidine biosynthesis</keyword>
<dbReference type="SUPFAM" id="SSF53335">
    <property type="entry name" value="S-adenosyl-L-methionine-dependent methyltransferases"/>
    <property type="match status" value="1"/>
</dbReference>
<reference evidence="10 11" key="1">
    <citation type="submission" date="2013-11" db="EMBL/GenBank/DDBJ databases">
        <title>Metagenomic analysis of a methanogenic consortium involved in long chain n-alkane degradation.</title>
        <authorList>
            <person name="Davidova I.A."/>
            <person name="Callaghan A.V."/>
            <person name="Wawrik B."/>
            <person name="Pruitt S."/>
            <person name="Marks C."/>
            <person name="Duncan K.E."/>
            <person name="Suflita J.M."/>
        </authorList>
    </citation>
    <scope>NUCLEOTIDE SEQUENCE [LARGE SCALE GENOMIC DNA]</scope>
    <source>
        <strain evidence="10 11">SPR</strain>
    </source>
</reference>
<feature type="binding site" evidence="5">
    <location>
        <position position="53"/>
    </location>
    <ligand>
        <name>S-methyl-5'-thioadenosine</name>
        <dbReference type="ChEBI" id="CHEBI:17509"/>
    </ligand>
</feature>
<organism evidence="10 11">
    <name type="scientific">Dethiosulfatarculus sandiegensis</name>
    <dbReference type="NCBI Taxonomy" id="1429043"/>
    <lineage>
        <taxon>Bacteria</taxon>
        <taxon>Pseudomonadati</taxon>
        <taxon>Thermodesulfobacteriota</taxon>
        <taxon>Desulfarculia</taxon>
        <taxon>Desulfarculales</taxon>
        <taxon>Desulfarculaceae</taxon>
        <taxon>Dethiosulfatarculus</taxon>
    </lineage>
</organism>
<dbReference type="InParanoid" id="A0A0D2HJ90"/>
<sequence>MPASRADRAKPDLPERFHLSAGETFLEPPCLEGSLGLAIKVDRVLCQERTEYQDLAIIEAGPLGRILLLDGNIQVSQFDEPAYHEMMVHVPMLSHPDPKRVLIIGGGDGGALREVLKHESVQEAHICEIDKRVVELSRRHLAELASGFDHPKTRLHIGDGFAFLAGHKEAFDLIIVDSSDPEGPAEGLFGPDFYRNLKQALRPGGIAVSQMESCHLYAPLISRIFEQIEGMFETSYYYTTMVATYLSGVIGFAFNSLGPDPLAPVDQKRLQALGELDYYNPTLHRAAFALPCRWLKLLPPETARRQA</sequence>
<evidence type="ECO:0000259" key="9">
    <source>
        <dbReference type="PROSITE" id="PS51006"/>
    </source>
</evidence>
<feature type="binding site" evidence="5">
    <location>
        <position position="108"/>
    </location>
    <ligand>
        <name>spermidine</name>
        <dbReference type="ChEBI" id="CHEBI:57834"/>
    </ligand>
</feature>
<dbReference type="NCBIfam" id="NF002010">
    <property type="entry name" value="PRK00811.1"/>
    <property type="match status" value="1"/>
</dbReference>
<comment type="subunit">
    <text evidence="5">Homodimer or homotetramer.</text>
</comment>
<dbReference type="InterPro" id="IPR030374">
    <property type="entry name" value="PABS"/>
</dbReference>
<gene>
    <name evidence="5" type="primary">speE</name>
    <name evidence="10" type="ORF">X474_27825</name>
</gene>
<dbReference type="InterPro" id="IPR030373">
    <property type="entry name" value="PABS_CS"/>
</dbReference>
<comment type="pathway">
    <text evidence="5">Amine and polyamine biosynthesis; spermidine biosynthesis; spermidine from putrescine: step 1/1.</text>
</comment>
<name>A0A0D2HJ90_9BACT</name>
<evidence type="ECO:0000313" key="11">
    <source>
        <dbReference type="Proteomes" id="UP000032233"/>
    </source>
</evidence>